<dbReference type="PRINTS" id="PR00171">
    <property type="entry name" value="SUGRTRNSPORT"/>
</dbReference>
<dbReference type="PROSITE" id="PS50850">
    <property type="entry name" value="MFS"/>
    <property type="match status" value="1"/>
</dbReference>
<evidence type="ECO:0000256" key="7">
    <source>
        <dbReference type="SAM" id="Phobius"/>
    </source>
</evidence>
<keyword evidence="3 7" id="KW-0812">Transmembrane</keyword>
<reference evidence="9 10" key="1">
    <citation type="journal article" date="2024" name="Nat. Commun.">
        <title>Phylogenomics reveals the evolutionary origins of lichenization in chlorophyte algae.</title>
        <authorList>
            <person name="Puginier C."/>
            <person name="Libourel C."/>
            <person name="Otte J."/>
            <person name="Skaloud P."/>
            <person name="Haon M."/>
            <person name="Grisel S."/>
            <person name="Petersen M."/>
            <person name="Berrin J.G."/>
            <person name="Delaux P.M."/>
            <person name="Dal Grande F."/>
            <person name="Keller J."/>
        </authorList>
    </citation>
    <scope>NUCLEOTIDE SEQUENCE [LARGE SCALE GENOMIC DNA]</scope>
    <source>
        <strain evidence="9 10">SAG 2523</strain>
    </source>
</reference>
<feature type="domain" description="Major facilitator superfamily (MFS) profile" evidence="8">
    <location>
        <begin position="190"/>
        <end position="640"/>
    </location>
</feature>
<feature type="transmembrane region" description="Helical" evidence="7">
    <location>
        <begin position="258"/>
        <end position="279"/>
    </location>
</feature>
<dbReference type="GO" id="GO:0005351">
    <property type="term" value="F:carbohydrate:proton symporter activity"/>
    <property type="evidence" value="ECO:0007669"/>
    <property type="project" value="TreeGrafter"/>
</dbReference>
<dbReference type="SUPFAM" id="SSF103473">
    <property type="entry name" value="MFS general substrate transporter"/>
    <property type="match status" value="1"/>
</dbReference>
<feature type="compositionally biased region" description="Low complexity" evidence="6">
    <location>
        <begin position="102"/>
        <end position="115"/>
    </location>
</feature>
<dbReference type="PANTHER" id="PTHR48022:SF2">
    <property type="entry name" value="PLASTIDIC GLUCOSE TRANSPORTER 4"/>
    <property type="match status" value="1"/>
</dbReference>
<dbReference type="EMBL" id="JALJOV010000468">
    <property type="protein sequence ID" value="KAK9863462.1"/>
    <property type="molecule type" value="Genomic_DNA"/>
</dbReference>
<evidence type="ECO:0000256" key="6">
    <source>
        <dbReference type="SAM" id="MobiDB-lite"/>
    </source>
</evidence>
<feature type="transmembrane region" description="Helical" evidence="7">
    <location>
        <begin position="519"/>
        <end position="540"/>
    </location>
</feature>
<evidence type="ECO:0000256" key="4">
    <source>
        <dbReference type="ARBA" id="ARBA00022989"/>
    </source>
</evidence>
<proteinExistence type="inferred from homology"/>
<evidence type="ECO:0000313" key="10">
    <source>
        <dbReference type="Proteomes" id="UP001485043"/>
    </source>
</evidence>
<dbReference type="PROSITE" id="PS00216">
    <property type="entry name" value="SUGAR_TRANSPORT_1"/>
    <property type="match status" value="1"/>
</dbReference>
<dbReference type="InterPro" id="IPR036259">
    <property type="entry name" value="MFS_trans_sf"/>
</dbReference>
<keyword evidence="4 7" id="KW-1133">Transmembrane helix</keyword>
<dbReference type="InterPro" id="IPR050360">
    <property type="entry name" value="MFS_Sugar_Transporters"/>
</dbReference>
<feature type="transmembrane region" description="Helical" evidence="7">
    <location>
        <begin position="615"/>
        <end position="637"/>
    </location>
</feature>
<dbReference type="InterPro" id="IPR005828">
    <property type="entry name" value="MFS_sugar_transport-like"/>
</dbReference>
<comment type="similarity">
    <text evidence="2">Belongs to the major facilitator superfamily. Sugar transporter (TC 2.A.1.1) family.</text>
</comment>
<sequence length="654" mass="68615">MSEQGPSRKRKAIEALLDHNAVIIQQLEGAARLRTTLEPSEDEKLLAEQARENLASIATALPPQALAGPRGQAARFVRTVRGLGLLPQLQDYEPPKKRQMLAQQEQQAQEAAAQQSLHQTTSTILQGLAARQAGMTRIGTQQLNYSSAGLPAASLMQHLQQELLGGTSLPDLMTASRLQQMGHQQMGTRPVSHQSPAATAAGYHFAILNTALQYISQDLHFTTEGGGAIVTSALLLGGAIGALSAGQTADIFGLKKAVLFNNILLGLGCLLGAIAQSIFGLTLGRVITGVGSGAATVYVPRYIAEVSPPTIRGSLSSCNQLSVCTGSLVAFVIGLPYASKTAYALNIGGVEVAWWRAMQALGILPALLQAVSMVVCPESPVWLDMLQQPSEAQKVREQLLGAAASKDAARYDADSTDLAEGLADPLVNPDELAEAEDERAGNWKDLLRKRYVKAMTLAVALPVFQQLSGISSVTFYCSEVFQDAGLTSPVLSSIGVGVVFVVGTGLAAGLMDHAGRRPLLLYSHAAMAACLLATALAPAISGSKHTAGLITLASIVVYVFSFSMGAGPIPTAYIAEILPGRIKGRAQASCMCLGWLTNLGIGLTFPYMLASLGVGGAYAVYAGLNAAAAAFVAVLMVETRHHSLAEIKQALIVY</sequence>
<comment type="caution">
    <text evidence="9">The sequence shown here is derived from an EMBL/GenBank/DDBJ whole genome shotgun (WGS) entry which is preliminary data.</text>
</comment>
<accession>A0AAW1T4B6</accession>
<dbReference type="Proteomes" id="UP001485043">
    <property type="component" value="Unassembled WGS sequence"/>
</dbReference>
<evidence type="ECO:0000256" key="5">
    <source>
        <dbReference type="ARBA" id="ARBA00023136"/>
    </source>
</evidence>
<feature type="transmembrane region" description="Helical" evidence="7">
    <location>
        <begin position="588"/>
        <end position="609"/>
    </location>
</feature>
<evidence type="ECO:0000256" key="2">
    <source>
        <dbReference type="ARBA" id="ARBA00010992"/>
    </source>
</evidence>
<dbReference type="NCBIfam" id="TIGR00879">
    <property type="entry name" value="SP"/>
    <property type="match status" value="1"/>
</dbReference>
<dbReference type="Pfam" id="PF00083">
    <property type="entry name" value="Sugar_tr"/>
    <property type="match status" value="1"/>
</dbReference>
<dbReference type="InterPro" id="IPR020846">
    <property type="entry name" value="MFS_dom"/>
</dbReference>
<evidence type="ECO:0000313" key="9">
    <source>
        <dbReference type="EMBL" id="KAK9863462.1"/>
    </source>
</evidence>
<keyword evidence="5 7" id="KW-0472">Membrane</keyword>
<keyword evidence="10" id="KW-1185">Reference proteome</keyword>
<evidence type="ECO:0000259" key="8">
    <source>
        <dbReference type="PROSITE" id="PS50850"/>
    </source>
</evidence>
<evidence type="ECO:0000256" key="1">
    <source>
        <dbReference type="ARBA" id="ARBA00004141"/>
    </source>
</evidence>
<feature type="region of interest" description="Disordered" evidence="6">
    <location>
        <begin position="94"/>
        <end position="115"/>
    </location>
</feature>
<dbReference type="InterPro" id="IPR003663">
    <property type="entry name" value="Sugar/inositol_transpt"/>
</dbReference>
<dbReference type="PANTHER" id="PTHR48022">
    <property type="entry name" value="PLASTIDIC GLUCOSE TRANSPORTER 4"/>
    <property type="match status" value="1"/>
</dbReference>
<comment type="subcellular location">
    <subcellularLocation>
        <location evidence="1">Membrane</location>
        <topology evidence="1">Multi-pass membrane protein</topology>
    </subcellularLocation>
</comment>
<feature type="transmembrane region" description="Helical" evidence="7">
    <location>
        <begin position="488"/>
        <end position="507"/>
    </location>
</feature>
<dbReference type="Gene3D" id="1.20.1250.20">
    <property type="entry name" value="MFS general substrate transporter like domains"/>
    <property type="match status" value="1"/>
</dbReference>
<name>A0AAW1T4B6_9CHLO</name>
<dbReference type="InterPro" id="IPR005829">
    <property type="entry name" value="Sugar_transporter_CS"/>
</dbReference>
<dbReference type="GO" id="GO:0016020">
    <property type="term" value="C:membrane"/>
    <property type="evidence" value="ECO:0007669"/>
    <property type="project" value="UniProtKB-SubCell"/>
</dbReference>
<feature type="transmembrane region" description="Helical" evidence="7">
    <location>
        <begin position="225"/>
        <end position="246"/>
    </location>
</feature>
<organism evidence="9 10">
    <name type="scientific">Apatococcus fuscideae</name>
    <dbReference type="NCBI Taxonomy" id="2026836"/>
    <lineage>
        <taxon>Eukaryota</taxon>
        <taxon>Viridiplantae</taxon>
        <taxon>Chlorophyta</taxon>
        <taxon>core chlorophytes</taxon>
        <taxon>Trebouxiophyceae</taxon>
        <taxon>Chlorellales</taxon>
        <taxon>Chlorellaceae</taxon>
        <taxon>Apatococcus</taxon>
    </lineage>
</organism>
<evidence type="ECO:0000256" key="3">
    <source>
        <dbReference type="ARBA" id="ARBA00022692"/>
    </source>
</evidence>
<dbReference type="PROSITE" id="PS00217">
    <property type="entry name" value="SUGAR_TRANSPORT_2"/>
    <property type="match status" value="1"/>
</dbReference>
<protein>
    <recommendedName>
        <fullName evidence="8">Major facilitator superfamily (MFS) profile domain-containing protein</fullName>
    </recommendedName>
</protein>
<feature type="transmembrane region" description="Helical" evidence="7">
    <location>
        <begin position="546"/>
        <end position="567"/>
    </location>
</feature>
<feature type="transmembrane region" description="Helical" evidence="7">
    <location>
        <begin position="454"/>
        <end position="476"/>
    </location>
</feature>
<dbReference type="AlphaFoldDB" id="A0AAW1T4B6"/>
<gene>
    <name evidence="9" type="ORF">WJX84_005596</name>
</gene>